<dbReference type="InterPro" id="IPR006143">
    <property type="entry name" value="RND_pump_MFP"/>
</dbReference>
<feature type="domain" description="CusB-like beta-barrel" evidence="2">
    <location>
        <begin position="210"/>
        <end position="285"/>
    </location>
</feature>
<dbReference type="InterPro" id="IPR058627">
    <property type="entry name" value="MdtA-like_C"/>
</dbReference>
<gene>
    <name evidence="5" type="ORF">EV03_0596</name>
</gene>
<proteinExistence type="inferred from homology"/>
<dbReference type="EMBL" id="JNAX01000007">
    <property type="protein sequence ID" value="KGG21262.1"/>
    <property type="molecule type" value="Genomic_DNA"/>
</dbReference>
<dbReference type="InterPro" id="IPR058647">
    <property type="entry name" value="BSH_CzcB-like"/>
</dbReference>
<dbReference type="Pfam" id="PF25973">
    <property type="entry name" value="BSH_CzcB"/>
    <property type="match status" value="1"/>
</dbReference>
<sequence length="357" mass="39057">MIWKNLKNKKVIVLIALSALSVGGISFKLSQDNSSNKDITEFTIAAESGSLPGLITASGELKANKSVNVSPKRQGILNEIFVEEGDQVKKGDLIAKMDFGDLEFRIEEIKANYETQKASFKRREMLFVEGAISAEEYEEYKNRFLKSKARFKQIEVEENETSIRAPFRGVITSRYAVPGAFVTPTTSASSSREGGATSSSIVKLSQGLEIVAKVPESDIGRIKTGQEASIRVDAFPDKRFKAVVSKISPSAIKNNNVTSFEVTLLLEKRPQDLRLGMTSDINFQTGATKISTLIPTVAIVTEEGRTGVLIVGNNNQPEFKKVELGTSSGSKTAIISGLEPGEKVFIDLPSWAKKRER</sequence>
<evidence type="ECO:0000259" key="4">
    <source>
        <dbReference type="Pfam" id="PF25973"/>
    </source>
</evidence>
<dbReference type="GO" id="GO:0015562">
    <property type="term" value="F:efflux transmembrane transporter activity"/>
    <property type="evidence" value="ECO:0007669"/>
    <property type="project" value="TreeGrafter"/>
</dbReference>
<dbReference type="PANTHER" id="PTHR30469:SF33">
    <property type="entry name" value="SLR1207 PROTEIN"/>
    <property type="match status" value="1"/>
</dbReference>
<name>A0A0A2C6T5_PROMR</name>
<dbReference type="Gene3D" id="1.10.287.470">
    <property type="entry name" value="Helix hairpin bin"/>
    <property type="match status" value="1"/>
</dbReference>
<evidence type="ECO:0000256" key="1">
    <source>
        <dbReference type="ARBA" id="ARBA00009477"/>
    </source>
</evidence>
<evidence type="ECO:0000313" key="6">
    <source>
        <dbReference type="Proteomes" id="UP000030392"/>
    </source>
</evidence>
<accession>A0A0A2C6T5</accession>
<evidence type="ECO:0000313" key="5">
    <source>
        <dbReference type="EMBL" id="KGG21262.1"/>
    </source>
</evidence>
<dbReference type="Pfam" id="PF25967">
    <property type="entry name" value="RND-MFP_C"/>
    <property type="match status" value="1"/>
</dbReference>
<dbReference type="RefSeq" id="WP_036904978.1">
    <property type="nucleotide sequence ID" value="NZ_CP138967.1"/>
</dbReference>
<dbReference type="NCBIfam" id="TIGR01730">
    <property type="entry name" value="RND_mfp"/>
    <property type="match status" value="1"/>
</dbReference>
<dbReference type="Gene3D" id="2.40.420.20">
    <property type="match status" value="1"/>
</dbReference>
<dbReference type="Proteomes" id="UP000030392">
    <property type="component" value="Unassembled WGS sequence"/>
</dbReference>
<comment type="similarity">
    <text evidence="1">Belongs to the membrane fusion protein (MFP) (TC 8.A.1) family.</text>
</comment>
<dbReference type="Pfam" id="PF25954">
    <property type="entry name" value="Beta-barrel_RND_2"/>
    <property type="match status" value="1"/>
</dbReference>
<feature type="domain" description="Multidrug resistance protein MdtA-like C-terminal permuted SH3" evidence="3">
    <location>
        <begin position="293"/>
        <end position="347"/>
    </location>
</feature>
<evidence type="ECO:0000259" key="2">
    <source>
        <dbReference type="Pfam" id="PF25954"/>
    </source>
</evidence>
<comment type="caution">
    <text evidence="5">The sequence shown here is derived from an EMBL/GenBank/DDBJ whole genome shotgun (WGS) entry which is preliminary data.</text>
</comment>
<dbReference type="Gene3D" id="2.40.30.170">
    <property type="match status" value="1"/>
</dbReference>
<evidence type="ECO:0000259" key="3">
    <source>
        <dbReference type="Pfam" id="PF25967"/>
    </source>
</evidence>
<organism evidence="5 6">
    <name type="scientific">Prochlorococcus marinus str. PAC1</name>
    <dbReference type="NCBI Taxonomy" id="59924"/>
    <lineage>
        <taxon>Bacteria</taxon>
        <taxon>Bacillati</taxon>
        <taxon>Cyanobacteriota</taxon>
        <taxon>Cyanophyceae</taxon>
        <taxon>Synechococcales</taxon>
        <taxon>Prochlorococcaceae</taxon>
        <taxon>Prochlorococcus</taxon>
    </lineage>
</organism>
<dbReference type="SUPFAM" id="SSF111369">
    <property type="entry name" value="HlyD-like secretion proteins"/>
    <property type="match status" value="1"/>
</dbReference>
<dbReference type="PANTHER" id="PTHR30469">
    <property type="entry name" value="MULTIDRUG RESISTANCE PROTEIN MDTA"/>
    <property type="match status" value="1"/>
</dbReference>
<reference evidence="6" key="1">
    <citation type="journal article" date="2014" name="Sci. Data">
        <title>Genomes of diverse isolates of the marine cyanobacterium Prochlorococcus.</title>
        <authorList>
            <person name="Biller S."/>
            <person name="Berube P."/>
            <person name="Thompson J."/>
            <person name="Kelly L."/>
            <person name="Roggensack S."/>
            <person name="Awad L."/>
            <person name="Roache-Johnson K."/>
            <person name="Ding H."/>
            <person name="Giovannoni S.J."/>
            <person name="Moore L.R."/>
            <person name="Chisholm S.W."/>
        </authorList>
    </citation>
    <scope>NUCLEOTIDE SEQUENCE [LARGE SCALE GENOMIC DNA]</scope>
    <source>
        <strain evidence="6">PAC1</strain>
    </source>
</reference>
<feature type="domain" description="CzcB-like barrel-sandwich hybrid" evidence="4">
    <location>
        <begin position="66"/>
        <end position="187"/>
    </location>
</feature>
<dbReference type="InterPro" id="IPR058792">
    <property type="entry name" value="Beta-barrel_RND_2"/>
</dbReference>
<dbReference type="AlphaFoldDB" id="A0A0A2C6T5"/>
<dbReference type="GO" id="GO:1990281">
    <property type="term" value="C:efflux pump complex"/>
    <property type="evidence" value="ECO:0007669"/>
    <property type="project" value="TreeGrafter"/>
</dbReference>
<protein>
    <submittedName>
        <fullName evidence="5">Putative membrane fusion protein</fullName>
    </submittedName>
</protein>
<dbReference type="Gene3D" id="2.40.50.100">
    <property type="match status" value="1"/>
</dbReference>